<dbReference type="GO" id="GO:0140664">
    <property type="term" value="F:ATP-dependent DNA damage sensor activity"/>
    <property type="evidence" value="ECO:0007669"/>
    <property type="project" value="InterPro"/>
</dbReference>
<keyword evidence="6 10" id="KW-0238">DNA-binding</keyword>
<evidence type="ECO:0000256" key="12">
    <source>
        <dbReference type="RuleBase" id="RU004527"/>
    </source>
</evidence>
<keyword evidence="10" id="KW-0963">Cytoplasm</keyword>
<dbReference type="InterPro" id="IPR020584">
    <property type="entry name" value="DNA_recomb/repair_RecA_CS"/>
</dbReference>
<proteinExistence type="inferred from homology"/>
<dbReference type="InterPro" id="IPR020587">
    <property type="entry name" value="RecA_monomer-monomer_interface"/>
</dbReference>
<evidence type="ECO:0000256" key="10">
    <source>
        <dbReference type="HAMAP-Rule" id="MF_00268"/>
    </source>
</evidence>
<evidence type="ECO:0000256" key="6">
    <source>
        <dbReference type="ARBA" id="ARBA00023125"/>
    </source>
</evidence>
<dbReference type="GO" id="GO:0005524">
    <property type="term" value="F:ATP binding"/>
    <property type="evidence" value="ECO:0007669"/>
    <property type="project" value="UniProtKB-UniRule"/>
</dbReference>
<evidence type="ECO:0000259" key="13">
    <source>
        <dbReference type="PROSITE" id="PS50162"/>
    </source>
</evidence>
<comment type="similarity">
    <text evidence="1 10 12">Belongs to the RecA family.</text>
</comment>
<organism evidence="15 16">
    <name type="scientific">Azospirillum thiophilum</name>
    <dbReference type="NCBI Taxonomy" id="528244"/>
    <lineage>
        <taxon>Bacteria</taxon>
        <taxon>Pseudomonadati</taxon>
        <taxon>Pseudomonadota</taxon>
        <taxon>Alphaproteobacteria</taxon>
        <taxon>Rhodospirillales</taxon>
        <taxon>Azospirillaceae</taxon>
        <taxon>Azospirillum</taxon>
    </lineage>
</organism>
<keyword evidence="5 10" id="KW-0067">ATP-binding</keyword>
<dbReference type="GO" id="GO:0006281">
    <property type="term" value="P:DNA repair"/>
    <property type="evidence" value="ECO:0007669"/>
    <property type="project" value="UniProtKB-UniRule"/>
</dbReference>
<keyword evidence="7 10" id="KW-0233">DNA recombination</keyword>
<keyword evidence="9 10" id="KW-0742">SOS response</keyword>
<dbReference type="InterPro" id="IPR003593">
    <property type="entry name" value="AAA+_ATPase"/>
</dbReference>
<evidence type="ECO:0000256" key="1">
    <source>
        <dbReference type="ARBA" id="ARBA00009391"/>
    </source>
</evidence>
<dbReference type="KEGG" id="ati:AL072_10400"/>
<dbReference type="FunFam" id="3.40.50.300:FF:000087">
    <property type="entry name" value="Recombinase RecA"/>
    <property type="match status" value="1"/>
</dbReference>
<dbReference type="PRINTS" id="PR00142">
    <property type="entry name" value="RECA"/>
</dbReference>
<dbReference type="InterPro" id="IPR027417">
    <property type="entry name" value="P-loop_NTPase"/>
</dbReference>
<dbReference type="Pfam" id="PF00154">
    <property type="entry name" value="RecA_N"/>
    <property type="match status" value="1"/>
</dbReference>
<dbReference type="InterPro" id="IPR049428">
    <property type="entry name" value="RecA-like_N"/>
</dbReference>
<protein>
    <recommendedName>
        <fullName evidence="2 10">Protein RecA</fullName>
    </recommendedName>
    <alternativeName>
        <fullName evidence="10 11">Recombinase A</fullName>
    </alternativeName>
</protein>
<dbReference type="SMART" id="SM00382">
    <property type="entry name" value="AAA"/>
    <property type="match status" value="1"/>
</dbReference>
<dbReference type="CDD" id="cd00983">
    <property type="entry name" value="RecA"/>
    <property type="match status" value="1"/>
</dbReference>
<name>A0AAC8VXD2_9PROT</name>
<keyword evidence="4 10" id="KW-0227">DNA damage</keyword>
<gene>
    <name evidence="10" type="primary">recA</name>
    <name evidence="15" type="ORF">AL072_10400</name>
</gene>
<dbReference type="PROSITE" id="PS00321">
    <property type="entry name" value="RECA_1"/>
    <property type="match status" value="1"/>
</dbReference>
<dbReference type="InterPro" id="IPR020588">
    <property type="entry name" value="RecA_ATP-bd"/>
</dbReference>
<evidence type="ECO:0000256" key="9">
    <source>
        <dbReference type="ARBA" id="ARBA00023236"/>
    </source>
</evidence>
<dbReference type="PANTHER" id="PTHR45900">
    <property type="entry name" value="RECA"/>
    <property type="match status" value="1"/>
</dbReference>
<reference evidence="16" key="1">
    <citation type="submission" date="2015-08" db="EMBL/GenBank/DDBJ databases">
        <title>Complete Genome Sequence of Azospirillum thiophilum BV-S.</title>
        <authorList>
            <person name="Fomenkov A."/>
            <person name="Vincze T."/>
            <person name="Grabovich M."/>
            <person name="Dubinina G."/>
            <person name="Orlova M."/>
            <person name="Belousova E."/>
            <person name="Roberts R.J."/>
        </authorList>
    </citation>
    <scope>NUCLEOTIDE SEQUENCE [LARGE SCALE GENOMIC DNA]</scope>
    <source>
        <strain evidence="16">BV-S</strain>
    </source>
</reference>
<dbReference type="Proteomes" id="UP000069935">
    <property type="component" value="Chromosome 1"/>
</dbReference>
<reference evidence="15 16" key="2">
    <citation type="journal article" date="2016" name="Genome Announc.">
        <title>Complete Genome Sequence of a Strain of Azospirillum thiophilum Isolated from a Sulfide Spring.</title>
        <authorList>
            <person name="Fomenkov A."/>
            <person name="Vincze T."/>
            <person name="Grabovich M."/>
            <person name="Anton B.P."/>
            <person name="Dubinina G."/>
            <person name="Orlova M."/>
            <person name="Belousova E."/>
            <person name="Roberts R.J."/>
        </authorList>
    </citation>
    <scope>NUCLEOTIDE SEQUENCE [LARGE SCALE GENOMIC DNA]</scope>
    <source>
        <strain evidence="15 16">BV-S</strain>
    </source>
</reference>
<dbReference type="PANTHER" id="PTHR45900:SF1">
    <property type="entry name" value="MITOCHONDRIAL DNA REPAIR PROTEIN RECA HOMOLOG-RELATED"/>
    <property type="match status" value="1"/>
</dbReference>
<dbReference type="RefSeq" id="WP_045580394.1">
    <property type="nucleotide sequence ID" value="NZ_CP012401.1"/>
</dbReference>
<dbReference type="Pfam" id="PF21096">
    <property type="entry name" value="RecA_C"/>
    <property type="match status" value="1"/>
</dbReference>
<dbReference type="InterPro" id="IPR049261">
    <property type="entry name" value="RecA-like_C"/>
</dbReference>
<dbReference type="AlphaFoldDB" id="A0AAC8VXD2"/>
<evidence type="ECO:0000256" key="7">
    <source>
        <dbReference type="ARBA" id="ARBA00023172"/>
    </source>
</evidence>
<keyword evidence="16" id="KW-1185">Reference proteome</keyword>
<dbReference type="GO" id="GO:0005829">
    <property type="term" value="C:cytosol"/>
    <property type="evidence" value="ECO:0007669"/>
    <property type="project" value="TreeGrafter"/>
</dbReference>
<keyword evidence="8 10" id="KW-0234">DNA repair</keyword>
<dbReference type="GO" id="GO:0003697">
    <property type="term" value="F:single-stranded DNA binding"/>
    <property type="evidence" value="ECO:0007669"/>
    <property type="project" value="UniProtKB-UniRule"/>
</dbReference>
<evidence type="ECO:0000313" key="15">
    <source>
        <dbReference type="EMBL" id="ALG71249.1"/>
    </source>
</evidence>
<evidence type="ECO:0000256" key="3">
    <source>
        <dbReference type="ARBA" id="ARBA00022741"/>
    </source>
</evidence>
<dbReference type="InterPro" id="IPR023400">
    <property type="entry name" value="RecA_C_sf"/>
</dbReference>
<evidence type="ECO:0000256" key="8">
    <source>
        <dbReference type="ARBA" id="ARBA00023204"/>
    </source>
</evidence>
<comment type="function">
    <text evidence="10">Can catalyze the hydrolysis of ATP in the presence of single-stranded DNA, the ATP-dependent uptake of single-stranded DNA by duplex DNA, and the ATP-dependent hybridization of homologous single-stranded DNAs. It interacts with LexA causing its activation and leading to its autocatalytic cleavage.</text>
</comment>
<evidence type="ECO:0000256" key="5">
    <source>
        <dbReference type="ARBA" id="ARBA00022840"/>
    </source>
</evidence>
<dbReference type="SUPFAM" id="SSF54752">
    <property type="entry name" value="RecA protein, C-terminal domain"/>
    <property type="match status" value="1"/>
</dbReference>
<keyword evidence="3 10" id="KW-0547">Nucleotide-binding</keyword>
<comment type="subcellular location">
    <subcellularLocation>
        <location evidence="10">Cytoplasm</location>
    </subcellularLocation>
</comment>
<accession>A0AAC8VXD2</accession>
<feature type="domain" description="RecA family profile 1" evidence="13">
    <location>
        <begin position="47"/>
        <end position="206"/>
    </location>
</feature>
<evidence type="ECO:0000256" key="4">
    <source>
        <dbReference type="ARBA" id="ARBA00022763"/>
    </source>
</evidence>
<dbReference type="SUPFAM" id="SSF52540">
    <property type="entry name" value="P-loop containing nucleoside triphosphate hydrolases"/>
    <property type="match status" value="1"/>
</dbReference>
<feature type="domain" description="RecA family profile 2" evidence="14">
    <location>
        <begin position="211"/>
        <end position="284"/>
    </location>
</feature>
<dbReference type="EMBL" id="CP012401">
    <property type="protein sequence ID" value="ALG71249.1"/>
    <property type="molecule type" value="Genomic_DNA"/>
</dbReference>
<evidence type="ECO:0000256" key="2">
    <source>
        <dbReference type="ARBA" id="ARBA00015553"/>
    </source>
</evidence>
<evidence type="ECO:0000256" key="11">
    <source>
        <dbReference type="RuleBase" id="RU000526"/>
    </source>
</evidence>
<dbReference type="PROSITE" id="PS50162">
    <property type="entry name" value="RECA_2"/>
    <property type="match status" value="1"/>
</dbReference>
<dbReference type="GO" id="GO:0003684">
    <property type="term" value="F:damaged DNA binding"/>
    <property type="evidence" value="ECO:0007669"/>
    <property type="project" value="UniProtKB-UniRule"/>
</dbReference>
<dbReference type="GO" id="GO:0009432">
    <property type="term" value="P:SOS response"/>
    <property type="evidence" value="ECO:0007669"/>
    <property type="project" value="UniProtKB-UniRule"/>
</dbReference>
<dbReference type="HAMAP" id="MF_00268">
    <property type="entry name" value="RecA"/>
    <property type="match status" value="1"/>
</dbReference>
<evidence type="ECO:0000313" key="16">
    <source>
        <dbReference type="Proteomes" id="UP000069935"/>
    </source>
</evidence>
<dbReference type="Gene3D" id="3.40.50.300">
    <property type="entry name" value="P-loop containing nucleotide triphosphate hydrolases"/>
    <property type="match status" value="1"/>
</dbReference>
<dbReference type="PROSITE" id="PS50163">
    <property type="entry name" value="RECA_3"/>
    <property type="match status" value="1"/>
</dbReference>
<dbReference type="InterPro" id="IPR013765">
    <property type="entry name" value="DNA_recomb/repair_RecA"/>
</dbReference>
<dbReference type="GO" id="GO:0006310">
    <property type="term" value="P:DNA recombination"/>
    <property type="evidence" value="ECO:0007669"/>
    <property type="project" value="UniProtKB-UniRule"/>
</dbReference>
<dbReference type="NCBIfam" id="TIGR02012">
    <property type="entry name" value="tigrfam_recA"/>
    <property type="match status" value="1"/>
</dbReference>
<sequence>MSSAQLRLVEKDSMDKQKALDAALSQIERAFGKGSIMKLGTKENLVETEVVSTGSLGLDIALGIGGLPRGRIVEIYGPESSGKTTLALHAIAQAQKAGGTCAFIDAEHALDPSYARKLGVKVDDLLISQPDAGEQALEIADTLVRSGAIDVLVVDSVAALVPRAELEGEMGDSHVGLHARLMSQALRKLTGSISKSNCLVIFINQIRLKIGVMFGNPETTTGGNALKFYASVRLDIRRIGAIKDRDAVVGNQTRVKVVKNKMAPPFRVVEFDIMYGEGVSKVGELLDLGIQAGVVDKSGAWFSYDGTRIGQGRENAKNYLRNNPEMADAIEAKIRGNAGLVADAMMGTPESDAEASTPE</sequence>
<evidence type="ECO:0000259" key="14">
    <source>
        <dbReference type="PROSITE" id="PS50163"/>
    </source>
</evidence>
<feature type="binding site" evidence="10">
    <location>
        <begin position="77"/>
        <end position="84"/>
    </location>
    <ligand>
        <name>ATP</name>
        <dbReference type="ChEBI" id="CHEBI:30616"/>
    </ligand>
</feature>